<proteinExistence type="predicted"/>
<keyword evidence="6" id="KW-0813">Transport</keyword>
<keyword evidence="4" id="KW-0460">Magnesium</keyword>
<dbReference type="Pfam" id="PF04794">
    <property type="entry name" value="YdjC"/>
    <property type="match status" value="1"/>
</dbReference>
<dbReference type="GO" id="GO:0019213">
    <property type="term" value="F:deacetylase activity"/>
    <property type="evidence" value="ECO:0007669"/>
    <property type="project" value="TreeGrafter"/>
</dbReference>
<comment type="caution">
    <text evidence="6">The sequence shown here is derived from an EMBL/GenBank/DDBJ whole genome shotgun (WGS) entry which is preliminary data.</text>
</comment>
<comment type="cofactor">
    <cofactor evidence="1">
        <name>Mg(2+)</name>
        <dbReference type="ChEBI" id="CHEBI:18420"/>
    </cofactor>
</comment>
<dbReference type="GO" id="GO:0046872">
    <property type="term" value="F:metal ion binding"/>
    <property type="evidence" value="ECO:0007669"/>
    <property type="project" value="UniProtKB-KW"/>
</dbReference>
<evidence type="ECO:0000256" key="1">
    <source>
        <dbReference type="ARBA" id="ARBA00001946"/>
    </source>
</evidence>
<protein>
    <submittedName>
        <fullName evidence="6">PTS sugar transporter</fullName>
    </submittedName>
</protein>
<evidence type="ECO:0000313" key="6">
    <source>
        <dbReference type="EMBL" id="OUQ11350.1"/>
    </source>
</evidence>
<dbReference type="AlphaFoldDB" id="A0A1Y4R1Z9"/>
<gene>
    <name evidence="6" type="ORF">B5E88_02520</name>
</gene>
<dbReference type="Proteomes" id="UP000196074">
    <property type="component" value="Unassembled WGS sequence"/>
</dbReference>
<keyword evidence="6" id="KW-0762">Sugar transport</keyword>
<evidence type="ECO:0000256" key="3">
    <source>
        <dbReference type="ARBA" id="ARBA00022801"/>
    </source>
</evidence>
<dbReference type="Gene3D" id="3.20.20.370">
    <property type="entry name" value="Glycoside hydrolase/deacetylase"/>
    <property type="match status" value="1"/>
</dbReference>
<dbReference type="PANTHER" id="PTHR31609">
    <property type="entry name" value="YDJC DEACETYLASE FAMILY MEMBER"/>
    <property type="match status" value="1"/>
</dbReference>
<keyword evidence="3" id="KW-0378">Hydrolase</keyword>
<evidence type="ECO:0000256" key="4">
    <source>
        <dbReference type="ARBA" id="ARBA00022842"/>
    </source>
</evidence>
<dbReference type="PANTHER" id="PTHR31609:SF1">
    <property type="entry name" value="CARBOHYDRATE DEACETYLASE"/>
    <property type="match status" value="1"/>
</dbReference>
<reference evidence="7" key="1">
    <citation type="submission" date="2017-04" db="EMBL/GenBank/DDBJ databases">
        <title>Function of individual gut microbiota members based on whole genome sequencing of pure cultures obtained from chicken caecum.</title>
        <authorList>
            <person name="Medvecky M."/>
            <person name="Cejkova D."/>
            <person name="Polansky O."/>
            <person name="Karasova D."/>
            <person name="Kubasova T."/>
            <person name="Cizek A."/>
            <person name="Rychlik I."/>
        </authorList>
    </citation>
    <scope>NUCLEOTIDE SEQUENCE [LARGE SCALE GENOMIC DNA]</scope>
    <source>
        <strain evidence="7">An144</strain>
    </source>
</reference>
<keyword evidence="5" id="KW-0119">Carbohydrate metabolism</keyword>
<sequence>MMKNILVRADDLGYSKGINYGIYESVHRGLINNVGFMVNMEDSIHGYELIKNEDVDLGLHTVICAGHPISNPELVPSLVTNSGEFKPSKIYRSAKEDFVVLEEVMIEIEAQYLRFVEITGRKPDYFEGHAVESENFVEGMRNIAQKYDVPFLEFSFEKEIVVFKNSKLRPLMYSQMPNYHPKKILADLIESDEDKIAIPMLICHPGYLDEYITSHSSLLEPRMYEVEMACDTQLIELAKQYQVHFVRYSELS</sequence>
<dbReference type="SUPFAM" id="SSF88713">
    <property type="entry name" value="Glycoside hydrolase/deacetylase"/>
    <property type="match status" value="1"/>
</dbReference>
<dbReference type="InterPro" id="IPR006879">
    <property type="entry name" value="YdjC-like"/>
</dbReference>
<name>A0A1Y4R1Z9_9ENTE</name>
<organism evidence="6 7">
    <name type="scientific">Enterococcus cecorum</name>
    <dbReference type="NCBI Taxonomy" id="44008"/>
    <lineage>
        <taxon>Bacteria</taxon>
        <taxon>Bacillati</taxon>
        <taxon>Bacillota</taxon>
        <taxon>Bacilli</taxon>
        <taxon>Lactobacillales</taxon>
        <taxon>Enterococcaceae</taxon>
        <taxon>Enterococcus</taxon>
    </lineage>
</organism>
<dbReference type="RefSeq" id="WP_087213907.1">
    <property type="nucleotide sequence ID" value="NZ_NFLC01000003.1"/>
</dbReference>
<dbReference type="EMBL" id="NFLC01000003">
    <property type="protein sequence ID" value="OUQ11350.1"/>
    <property type="molecule type" value="Genomic_DNA"/>
</dbReference>
<evidence type="ECO:0000256" key="2">
    <source>
        <dbReference type="ARBA" id="ARBA00022723"/>
    </source>
</evidence>
<evidence type="ECO:0000256" key="5">
    <source>
        <dbReference type="ARBA" id="ARBA00023277"/>
    </source>
</evidence>
<dbReference type="InterPro" id="IPR011330">
    <property type="entry name" value="Glyco_hydro/deAcase_b/a-brl"/>
</dbReference>
<dbReference type="GO" id="GO:0016787">
    <property type="term" value="F:hydrolase activity"/>
    <property type="evidence" value="ECO:0007669"/>
    <property type="project" value="UniProtKB-KW"/>
</dbReference>
<dbReference type="GO" id="GO:0005975">
    <property type="term" value="P:carbohydrate metabolic process"/>
    <property type="evidence" value="ECO:0007669"/>
    <property type="project" value="InterPro"/>
</dbReference>
<evidence type="ECO:0000313" key="7">
    <source>
        <dbReference type="Proteomes" id="UP000196074"/>
    </source>
</evidence>
<accession>A0A1Y4R1Z9</accession>
<keyword evidence="2" id="KW-0479">Metal-binding</keyword>